<dbReference type="SUPFAM" id="SSF51998">
    <property type="entry name" value="PFL-like glycyl radical enzymes"/>
    <property type="match status" value="1"/>
</dbReference>
<dbReference type="Pfam" id="PF02867">
    <property type="entry name" value="Ribonuc_red_lgC"/>
    <property type="match status" value="1"/>
</dbReference>
<comment type="caution">
    <text evidence="11">The sequence shown here is derived from an EMBL/GenBank/DDBJ whole genome shotgun (WGS) entry which is preliminary data.</text>
</comment>
<evidence type="ECO:0000256" key="6">
    <source>
        <dbReference type="ARBA" id="ARBA00023116"/>
    </source>
</evidence>
<proteinExistence type="inferred from homology"/>
<keyword evidence="3 8" id="KW-0547">Nucleotide-binding</keyword>
<evidence type="ECO:0000256" key="9">
    <source>
        <dbReference type="RuleBase" id="RU003410"/>
    </source>
</evidence>
<comment type="similarity">
    <text evidence="9">Belongs to the ribonucleoside diphosphate reductase large chain family.</text>
</comment>
<protein>
    <recommendedName>
        <fullName evidence="9">Ribonucleoside-diphosphate reductase</fullName>
        <ecNumber evidence="9">1.17.4.1</ecNumber>
    </recommendedName>
</protein>
<feature type="non-terminal residue" evidence="11">
    <location>
        <position position="438"/>
    </location>
</feature>
<dbReference type="InterPro" id="IPR000788">
    <property type="entry name" value="RNR_lg_C"/>
</dbReference>
<dbReference type="GO" id="GO:0009263">
    <property type="term" value="P:deoxyribonucleotide biosynthetic process"/>
    <property type="evidence" value="ECO:0007669"/>
    <property type="project" value="UniProtKB-KW"/>
</dbReference>
<evidence type="ECO:0000256" key="2">
    <source>
        <dbReference type="ARBA" id="ARBA00022628"/>
    </source>
</evidence>
<reference evidence="12" key="1">
    <citation type="submission" date="2017-09" db="EMBL/GenBank/DDBJ databases">
        <title>Depth-based differentiation of microbial function through sediment-hosted aquifers and enrichment of novel symbionts in the deep terrestrial subsurface.</title>
        <authorList>
            <person name="Probst A.J."/>
            <person name="Ladd B."/>
            <person name="Jarett J.K."/>
            <person name="Geller-Mcgrath D.E."/>
            <person name="Sieber C.M.K."/>
            <person name="Emerson J.B."/>
            <person name="Anantharaman K."/>
            <person name="Thomas B.C."/>
            <person name="Malmstrom R."/>
            <person name="Stieglmeier M."/>
            <person name="Klingl A."/>
            <person name="Woyke T."/>
            <person name="Ryan C.M."/>
            <person name="Banfield J.F."/>
        </authorList>
    </citation>
    <scope>NUCLEOTIDE SEQUENCE [LARGE SCALE GENOMIC DNA]</scope>
</reference>
<dbReference type="Pfam" id="PF03477">
    <property type="entry name" value="ATP-cone"/>
    <property type="match status" value="1"/>
</dbReference>
<dbReference type="Pfam" id="PF00317">
    <property type="entry name" value="Ribonuc_red_lgN"/>
    <property type="match status" value="1"/>
</dbReference>
<dbReference type="GO" id="GO:0005524">
    <property type="term" value="F:ATP binding"/>
    <property type="evidence" value="ECO:0007669"/>
    <property type="project" value="UniProtKB-UniRule"/>
</dbReference>
<dbReference type="Gene3D" id="3.20.70.20">
    <property type="match status" value="1"/>
</dbReference>
<comment type="cofactor">
    <cofactor evidence="1">
        <name>adenosylcob(III)alamin</name>
        <dbReference type="ChEBI" id="CHEBI:18408"/>
    </cofactor>
</comment>
<dbReference type="EMBL" id="PEUX01000008">
    <property type="protein sequence ID" value="PIV10455.1"/>
    <property type="molecule type" value="Genomic_DNA"/>
</dbReference>
<keyword evidence="2" id="KW-0846">Cobalamin</keyword>
<dbReference type="EC" id="1.17.4.1" evidence="9"/>
<keyword evidence="6 9" id="KW-0215">Deoxyribonucleotide synthesis</keyword>
<comment type="catalytic activity">
    <reaction evidence="9">
        <text>a 2'-deoxyribonucleoside 5'-diphosphate + [thioredoxin]-disulfide + H2O = a ribonucleoside 5'-diphosphate + [thioredoxin]-dithiol</text>
        <dbReference type="Rhea" id="RHEA:23252"/>
        <dbReference type="Rhea" id="RHEA-COMP:10698"/>
        <dbReference type="Rhea" id="RHEA-COMP:10700"/>
        <dbReference type="ChEBI" id="CHEBI:15377"/>
        <dbReference type="ChEBI" id="CHEBI:29950"/>
        <dbReference type="ChEBI" id="CHEBI:50058"/>
        <dbReference type="ChEBI" id="CHEBI:57930"/>
        <dbReference type="ChEBI" id="CHEBI:73316"/>
        <dbReference type="EC" id="1.17.4.1"/>
    </reaction>
</comment>
<sequence>MVKNKITKIRKRDGRIVDFEQDKITQAIYKAMLVTNQGNKKEAGKLSDKVVDFLIQRFKKERVPQVEEIQDIVEMTLMRKDYLESAKAYIIYRKEHQKIREEKNKVLNGRVSQLPLSLNSLKILAGRYLKKDIRTKEIIETPEEMFERVSRAVAEVEKRYGKSAQEIKEWQGKFYQLMLNLEFLPAGRTLANAGTAMSVISNCVVLHIEDSLDDIFKTLRDATLLQQSGSGVGFPFHLLRPAGSLTKRTQGVSSGPVSFLYVYDKAFGVIKQQGRHGANMAVMRVDHPDILDFIHAKDREGELTNFNISISLTDKFMEKVVSRSEEPWICQFNGKKTLPRRIIRDKYGHISQIQEIKITPGEIMAEIANNAWINGEPGIIFIDQVNKTNPLPGLGRLEASNPCGEQFLHDGDVCNLGSINLDKFVENKKIKWTRLKEV</sequence>
<dbReference type="InterPro" id="IPR050862">
    <property type="entry name" value="RdRp_reductase_class-2"/>
</dbReference>
<dbReference type="PANTHER" id="PTHR43371:SF1">
    <property type="entry name" value="RIBONUCLEOSIDE-DIPHOSPHATE REDUCTASE"/>
    <property type="match status" value="1"/>
</dbReference>
<evidence type="ECO:0000256" key="4">
    <source>
        <dbReference type="ARBA" id="ARBA00022840"/>
    </source>
</evidence>
<feature type="domain" description="ATP-cone" evidence="10">
    <location>
        <begin position="7"/>
        <end position="100"/>
    </location>
</feature>
<dbReference type="Proteomes" id="UP000229894">
    <property type="component" value="Unassembled WGS sequence"/>
</dbReference>
<dbReference type="InterPro" id="IPR005144">
    <property type="entry name" value="ATP-cone_dom"/>
</dbReference>
<dbReference type="GO" id="GO:0004748">
    <property type="term" value="F:ribonucleoside-diphosphate reductase activity, thioredoxin disulfide as acceptor"/>
    <property type="evidence" value="ECO:0007669"/>
    <property type="project" value="UniProtKB-EC"/>
</dbReference>
<name>A0A2M7BV96_9BACT</name>
<dbReference type="AlphaFoldDB" id="A0A2M7BV96"/>
<comment type="function">
    <text evidence="9">Provides the precursors necessary for DNA synthesis. Catalyzes the biosynthesis of deoxyribonucleotides from the corresponding ribonucleotides.</text>
</comment>
<evidence type="ECO:0000313" key="11">
    <source>
        <dbReference type="EMBL" id="PIV10455.1"/>
    </source>
</evidence>
<evidence type="ECO:0000256" key="5">
    <source>
        <dbReference type="ARBA" id="ARBA00023002"/>
    </source>
</evidence>
<evidence type="ECO:0000256" key="8">
    <source>
        <dbReference type="PROSITE-ProRule" id="PRU00492"/>
    </source>
</evidence>
<evidence type="ECO:0000256" key="1">
    <source>
        <dbReference type="ARBA" id="ARBA00001922"/>
    </source>
</evidence>
<accession>A0A2M7BV96</accession>
<evidence type="ECO:0000259" key="10">
    <source>
        <dbReference type="PROSITE" id="PS51161"/>
    </source>
</evidence>
<dbReference type="GO" id="GO:0031419">
    <property type="term" value="F:cobalamin binding"/>
    <property type="evidence" value="ECO:0007669"/>
    <property type="project" value="UniProtKB-KW"/>
</dbReference>
<evidence type="ECO:0000256" key="7">
    <source>
        <dbReference type="ARBA" id="ARBA00023285"/>
    </source>
</evidence>
<evidence type="ECO:0000313" key="12">
    <source>
        <dbReference type="Proteomes" id="UP000229894"/>
    </source>
</evidence>
<keyword evidence="7" id="KW-0170">Cobalt</keyword>
<organism evidence="11 12">
    <name type="scientific">Candidatus Portnoybacteria bacterium CG03_land_8_20_14_0_80_41_10</name>
    <dbReference type="NCBI Taxonomy" id="1974808"/>
    <lineage>
        <taxon>Bacteria</taxon>
        <taxon>Candidatus Portnoyibacteriota</taxon>
    </lineage>
</organism>
<dbReference type="InterPro" id="IPR013509">
    <property type="entry name" value="RNR_lsu_N"/>
</dbReference>
<gene>
    <name evidence="11" type="ORF">COS49_00390</name>
</gene>
<dbReference type="PANTHER" id="PTHR43371">
    <property type="entry name" value="VITAMIN B12-DEPENDENT RIBONUCLEOTIDE REDUCTASE"/>
    <property type="match status" value="1"/>
</dbReference>
<dbReference type="UniPathway" id="UPA00326"/>
<keyword evidence="4 8" id="KW-0067">ATP-binding</keyword>
<evidence type="ECO:0000256" key="3">
    <source>
        <dbReference type="ARBA" id="ARBA00022741"/>
    </source>
</evidence>
<dbReference type="PROSITE" id="PS51161">
    <property type="entry name" value="ATP_CONE"/>
    <property type="match status" value="1"/>
</dbReference>
<keyword evidence="5 9" id="KW-0560">Oxidoreductase</keyword>